<evidence type="ECO:0000313" key="5">
    <source>
        <dbReference type="Proteomes" id="UP000634668"/>
    </source>
</evidence>
<dbReference type="PANTHER" id="PTHR12526">
    <property type="entry name" value="GLYCOSYLTRANSFERASE"/>
    <property type="match status" value="1"/>
</dbReference>
<evidence type="ECO:0000313" key="4">
    <source>
        <dbReference type="EMBL" id="GGW51683.1"/>
    </source>
</evidence>
<reference evidence="4" key="1">
    <citation type="journal article" date="2014" name="Int. J. Syst. Evol. Microbiol.">
        <title>Complete genome sequence of Corynebacterium casei LMG S-19264T (=DSM 44701T), isolated from a smear-ripened cheese.</title>
        <authorList>
            <consortium name="US DOE Joint Genome Institute (JGI-PGF)"/>
            <person name="Walter F."/>
            <person name="Albersmeier A."/>
            <person name="Kalinowski J."/>
            <person name="Ruckert C."/>
        </authorList>
    </citation>
    <scope>NUCLEOTIDE SEQUENCE</scope>
    <source>
        <strain evidence="4">KCTC 12113</strain>
    </source>
</reference>
<comment type="caution">
    <text evidence="4">The sequence shown here is derived from an EMBL/GenBank/DDBJ whole genome shotgun (WGS) entry which is preliminary data.</text>
</comment>
<dbReference type="CDD" id="cd03801">
    <property type="entry name" value="GT4_PimA-like"/>
    <property type="match status" value="1"/>
</dbReference>
<dbReference type="InterPro" id="IPR001296">
    <property type="entry name" value="Glyco_trans_1"/>
</dbReference>
<reference evidence="4" key="2">
    <citation type="submission" date="2020-09" db="EMBL/GenBank/DDBJ databases">
        <authorList>
            <person name="Sun Q."/>
            <person name="Kim S."/>
        </authorList>
    </citation>
    <scope>NUCLEOTIDE SEQUENCE</scope>
    <source>
        <strain evidence="4">KCTC 12113</strain>
    </source>
</reference>
<dbReference type="PANTHER" id="PTHR12526:SF629">
    <property type="entry name" value="TEICHURONIC ACID BIOSYNTHESIS GLYCOSYLTRANSFERASE TUAH-RELATED"/>
    <property type="match status" value="1"/>
</dbReference>
<dbReference type="SUPFAM" id="SSF53756">
    <property type="entry name" value="UDP-Glycosyltransferase/glycogen phosphorylase"/>
    <property type="match status" value="1"/>
</dbReference>
<keyword evidence="5" id="KW-1185">Reference proteome</keyword>
<dbReference type="Proteomes" id="UP000634668">
    <property type="component" value="Unassembled WGS sequence"/>
</dbReference>
<dbReference type="GO" id="GO:0016757">
    <property type="term" value="F:glycosyltransferase activity"/>
    <property type="evidence" value="ECO:0007669"/>
    <property type="project" value="UniProtKB-KW"/>
</dbReference>
<keyword evidence="1" id="KW-0328">Glycosyltransferase</keyword>
<evidence type="ECO:0000256" key="1">
    <source>
        <dbReference type="ARBA" id="ARBA00022676"/>
    </source>
</evidence>
<feature type="domain" description="Glycosyl transferase family 1" evidence="3">
    <location>
        <begin position="209"/>
        <end position="363"/>
    </location>
</feature>
<evidence type="ECO:0000256" key="2">
    <source>
        <dbReference type="ARBA" id="ARBA00022679"/>
    </source>
</evidence>
<proteinExistence type="predicted"/>
<dbReference type="AlphaFoldDB" id="A0A918J670"/>
<organism evidence="4 5">
    <name type="scientific">Arenibacter certesii</name>
    <dbReference type="NCBI Taxonomy" id="228955"/>
    <lineage>
        <taxon>Bacteria</taxon>
        <taxon>Pseudomonadati</taxon>
        <taxon>Bacteroidota</taxon>
        <taxon>Flavobacteriia</taxon>
        <taxon>Flavobacteriales</taxon>
        <taxon>Flavobacteriaceae</taxon>
        <taxon>Arenibacter</taxon>
    </lineage>
</organism>
<dbReference type="EMBL" id="BMWP01000058">
    <property type="protein sequence ID" value="GGW51683.1"/>
    <property type="molecule type" value="Genomic_DNA"/>
</dbReference>
<name>A0A918J670_9FLAO</name>
<gene>
    <name evidence="4" type="ORF">GCM10007383_38810</name>
</gene>
<sequence>MNINKLQIQFYLMKDIIVITNIASHYRSTLWGKLINSEKYNFNFYFGKDLKFGIKEINFNEKKFQFRQNQIHLLNNLYFKDKIIVWQRGIVKKCLTLKVNTAIILGDSWIISNWIIAIIFRVKGVKVIFWSHGIYGNEPKIKKWIRILFYKLANEHLLYERRGKQQMVLNGFKEDKLHIIFNSLNYDANLRFRVAAEKSLKKEVYTFFHNPEQPTIIFIGRLTEVKKLNYLIEAVYELKKQNYLVNLLIIGEGGQRKKLNELVIEYNIKDYCHFYGPCYSEKELSNLISAADLCVSPGNVGLTGIHSMSYGTPVLTHNNFINQMPEVGAIIEGKNGCFFIENDVSSLVSKLIYWLFNNNLSRDEIRTNCYNIIDNYYNPNYQIRVLENVIENKPPLI</sequence>
<protein>
    <recommendedName>
        <fullName evidence="3">Glycosyl transferase family 1 domain-containing protein</fullName>
    </recommendedName>
</protein>
<dbReference type="Gene3D" id="3.40.50.2000">
    <property type="entry name" value="Glycogen Phosphorylase B"/>
    <property type="match status" value="2"/>
</dbReference>
<accession>A0A918J670</accession>
<keyword evidence="2" id="KW-0808">Transferase</keyword>
<evidence type="ECO:0000259" key="3">
    <source>
        <dbReference type="Pfam" id="PF00534"/>
    </source>
</evidence>
<dbReference type="Pfam" id="PF00534">
    <property type="entry name" value="Glycos_transf_1"/>
    <property type="match status" value="1"/>
</dbReference>